<sequence length="159" mass="17491">MHRLSILALCSLVILPPDTWAARVFRCEDSQGNLTFTSHGCPSEHKLRLVNPQNPTPSSGKAIPLATPRHRDNTQTDSTTTVVGERQDGCGNRVTGRQRRSAIIKKQILAGMTKADVESALGKPQRVDRKNGQVRYHYQDLQGNKSQVSFDQAGCVKGN</sequence>
<dbReference type="RefSeq" id="WP_089359224.1">
    <property type="nucleotide sequence ID" value="NZ_FZOG01000002.1"/>
</dbReference>
<feature type="chain" id="PRO_5012489469" evidence="2">
    <location>
        <begin position="22"/>
        <end position="159"/>
    </location>
</feature>
<dbReference type="Proteomes" id="UP000242915">
    <property type="component" value="Unassembled WGS sequence"/>
</dbReference>
<feature type="domain" description="DUF4124" evidence="3">
    <location>
        <begin position="13"/>
        <end position="58"/>
    </location>
</feature>
<dbReference type="EMBL" id="FZOG01000002">
    <property type="protein sequence ID" value="SNS11725.1"/>
    <property type="molecule type" value="Genomic_DNA"/>
</dbReference>
<protein>
    <submittedName>
        <fullName evidence="4">Beta-barrel assembly machine subunit BamE</fullName>
    </submittedName>
</protein>
<gene>
    <name evidence="4" type="ORF">SAMN05216255_1349</name>
</gene>
<proteinExistence type="predicted"/>
<evidence type="ECO:0000259" key="3">
    <source>
        <dbReference type="Pfam" id="PF13511"/>
    </source>
</evidence>
<reference evidence="5" key="1">
    <citation type="submission" date="2017-06" db="EMBL/GenBank/DDBJ databases">
        <authorList>
            <person name="Varghese N."/>
            <person name="Submissions S."/>
        </authorList>
    </citation>
    <scope>NUCLEOTIDE SEQUENCE [LARGE SCALE GENOMIC DNA]</scope>
    <source>
        <strain evidence="5">CIP 108523</strain>
    </source>
</reference>
<evidence type="ECO:0000256" key="1">
    <source>
        <dbReference type="SAM" id="MobiDB-lite"/>
    </source>
</evidence>
<evidence type="ECO:0000313" key="5">
    <source>
        <dbReference type="Proteomes" id="UP000242915"/>
    </source>
</evidence>
<evidence type="ECO:0000313" key="4">
    <source>
        <dbReference type="EMBL" id="SNS11725.1"/>
    </source>
</evidence>
<accession>A0A239BUL1</accession>
<evidence type="ECO:0000256" key="2">
    <source>
        <dbReference type="SAM" id="SignalP"/>
    </source>
</evidence>
<feature type="region of interest" description="Disordered" evidence="1">
    <location>
        <begin position="49"/>
        <end position="97"/>
    </location>
</feature>
<feature type="signal peptide" evidence="2">
    <location>
        <begin position="1"/>
        <end position="21"/>
    </location>
</feature>
<dbReference type="Pfam" id="PF13511">
    <property type="entry name" value="DUF4124"/>
    <property type="match status" value="1"/>
</dbReference>
<dbReference type="InterPro" id="IPR025392">
    <property type="entry name" value="DUF4124"/>
</dbReference>
<keyword evidence="2" id="KW-0732">Signal</keyword>
<organism evidence="4 5">
    <name type="scientific">Pseudomonas segetis</name>
    <dbReference type="NCBI Taxonomy" id="298908"/>
    <lineage>
        <taxon>Bacteria</taxon>
        <taxon>Pseudomonadati</taxon>
        <taxon>Pseudomonadota</taxon>
        <taxon>Gammaproteobacteria</taxon>
        <taxon>Pseudomonadales</taxon>
        <taxon>Pseudomonadaceae</taxon>
        <taxon>Pseudomonas</taxon>
    </lineage>
</organism>
<name>A0A239BUL1_9PSED</name>
<dbReference type="AlphaFoldDB" id="A0A239BUL1"/>
<keyword evidence="5" id="KW-1185">Reference proteome</keyword>